<evidence type="ECO:0000256" key="5">
    <source>
        <dbReference type="ARBA" id="ARBA00022989"/>
    </source>
</evidence>
<evidence type="ECO:0000256" key="1">
    <source>
        <dbReference type="ARBA" id="ARBA00004651"/>
    </source>
</evidence>
<feature type="transmembrane region" description="Helical" evidence="7">
    <location>
        <begin position="404"/>
        <end position="429"/>
    </location>
</feature>
<evidence type="ECO:0000256" key="3">
    <source>
        <dbReference type="ARBA" id="ARBA00022475"/>
    </source>
</evidence>
<comment type="subcellular location">
    <subcellularLocation>
        <location evidence="1">Cell membrane</location>
        <topology evidence="1">Multi-pass membrane protein</topology>
    </subcellularLocation>
</comment>
<feature type="transmembrane region" description="Helical" evidence="7">
    <location>
        <begin position="38"/>
        <end position="57"/>
    </location>
</feature>
<dbReference type="EMBL" id="CP116346">
    <property type="protein sequence ID" value="WIT11333.1"/>
    <property type="molecule type" value="Genomic_DNA"/>
</dbReference>
<keyword evidence="5 7" id="KW-1133">Transmembrane helix</keyword>
<feature type="transmembrane region" description="Helical" evidence="7">
    <location>
        <begin position="168"/>
        <end position="187"/>
    </location>
</feature>
<gene>
    <name evidence="8" type="ORF">PFX98_20920</name>
</gene>
<evidence type="ECO:0000256" key="4">
    <source>
        <dbReference type="ARBA" id="ARBA00022692"/>
    </source>
</evidence>
<reference evidence="8" key="1">
    <citation type="submission" date="2023-01" db="EMBL/GenBank/DDBJ databases">
        <title>Whole genome sequence of Paucibacter sp. S2-9 isolated from pond sediment.</title>
        <authorList>
            <person name="Jung J.Y."/>
        </authorList>
    </citation>
    <scope>NUCLEOTIDE SEQUENCE</scope>
    <source>
        <strain evidence="8">S2-9</strain>
    </source>
</reference>
<protein>
    <submittedName>
        <fullName evidence="8">Lipopolysaccharide biosynthesis protein</fullName>
    </submittedName>
</protein>
<evidence type="ECO:0000256" key="6">
    <source>
        <dbReference type="ARBA" id="ARBA00023136"/>
    </source>
</evidence>
<dbReference type="RefSeq" id="WP_285232415.1">
    <property type="nucleotide sequence ID" value="NZ_CP116346.1"/>
</dbReference>
<dbReference type="CDD" id="cd13127">
    <property type="entry name" value="MATE_tuaB_like"/>
    <property type="match status" value="1"/>
</dbReference>
<keyword evidence="9" id="KW-1185">Reference proteome</keyword>
<proteinExistence type="inferred from homology"/>
<dbReference type="Proteomes" id="UP001177769">
    <property type="component" value="Chromosome"/>
</dbReference>
<dbReference type="InterPro" id="IPR050833">
    <property type="entry name" value="Poly_Biosynth_Transport"/>
</dbReference>
<evidence type="ECO:0000256" key="2">
    <source>
        <dbReference type="ARBA" id="ARBA00007430"/>
    </source>
</evidence>
<feature type="transmembrane region" description="Helical" evidence="7">
    <location>
        <begin position="363"/>
        <end position="392"/>
    </location>
</feature>
<dbReference type="Pfam" id="PF13440">
    <property type="entry name" value="Polysacc_synt_3"/>
    <property type="match status" value="1"/>
</dbReference>
<dbReference type="PANTHER" id="PTHR30250">
    <property type="entry name" value="PST FAMILY PREDICTED COLANIC ACID TRANSPORTER"/>
    <property type="match status" value="1"/>
</dbReference>
<accession>A0AA95SKQ2</accession>
<feature type="transmembrane region" description="Helical" evidence="7">
    <location>
        <begin position="112"/>
        <end position="132"/>
    </location>
</feature>
<feature type="transmembrane region" description="Helical" evidence="7">
    <location>
        <begin position="287"/>
        <end position="312"/>
    </location>
</feature>
<dbReference type="KEGG" id="pais:PFX98_20920"/>
<dbReference type="AlphaFoldDB" id="A0AA95SKQ2"/>
<keyword evidence="3" id="KW-1003">Cell membrane</keyword>
<comment type="similarity">
    <text evidence="2">Belongs to the polysaccharide synthase family.</text>
</comment>
<evidence type="ECO:0000256" key="7">
    <source>
        <dbReference type="SAM" id="Phobius"/>
    </source>
</evidence>
<dbReference type="PANTHER" id="PTHR30250:SF10">
    <property type="entry name" value="LIPOPOLYSACCHARIDE BIOSYNTHESIS PROTEIN WZXC"/>
    <property type="match status" value="1"/>
</dbReference>
<evidence type="ECO:0000313" key="8">
    <source>
        <dbReference type="EMBL" id="WIT11333.1"/>
    </source>
</evidence>
<feature type="transmembrane region" description="Helical" evidence="7">
    <location>
        <begin position="141"/>
        <end position="162"/>
    </location>
</feature>
<name>A0AA95SKQ2_9BURK</name>
<sequence>MGNLNKSLAYSVADSYVSLALQIASTVVIARILTPSEIGIFAVAAVFTSLAGALRNFGITEFLIQEKELSKDTIRVALGVNILISWTLGIIIFASAGFVADFYKSHHVAAVMRVQALSFFLIPFGAIGMAYFRRELNLKPVFIASILANIASFGASVGLAMTGHGPMSLAWSGFVGVLVTVIVSLAYRPKDFPRLPSLKGAMRAFHFGKHASGIYLFGQLGAGAPEMVIGRAHSIESVAYFSRANGLIELFNKLVLNAIWPVILPYFSKSEHQHNSLLPTYTKCVNYLTIVSWPLLATLLINSEAAIEIIYGHQWSSSAPLSKILCLSAIVSVTYHLAMESFVAKGVVATSNYLQMASQGLKILGLLAAIPFGLEGACWGLLSANIAGAFLTHRLLNKHIGFTFAHLLAACTTSGALTLIVFATALLPHLAANTLELGRNATSLISTALAATVWLAYLVKTKHNILNMAISTLQRRRGK</sequence>
<feature type="transmembrane region" description="Helical" evidence="7">
    <location>
        <begin position="441"/>
        <end position="459"/>
    </location>
</feature>
<feature type="transmembrane region" description="Helical" evidence="7">
    <location>
        <begin position="12"/>
        <end position="32"/>
    </location>
</feature>
<dbReference type="GO" id="GO:0005886">
    <property type="term" value="C:plasma membrane"/>
    <property type="evidence" value="ECO:0007669"/>
    <property type="project" value="UniProtKB-SubCell"/>
</dbReference>
<organism evidence="8 9">
    <name type="scientific">Paucibacter sediminis</name>
    <dbReference type="NCBI Taxonomy" id="3019553"/>
    <lineage>
        <taxon>Bacteria</taxon>
        <taxon>Pseudomonadati</taxon>
        <taxon>Pseudomonadota</taxon>
        <taxon>Betaproteobacteria</taxon>
        <taxon>Burkholderiales</taxon>
        <taxon>Sphaerotilaceae</taxon>
        <taxon>Roseateles</taxon>
    </lineage>
</organism>
<feature type="transmembrane region" description="Helical" evidence="7">
    <location>
        <begin position="78"/>
        <end position="100"/>
    </location>
</feature>
<keyword evidence="4 7" id="KW-0812">Transmembrane</keyword>
<keyword evidence="6 7" id="KW-0472">Membrane</keyword>
<evidence type="ECO:0000313" key="9">
    <source>
        <dbReference type="Proteomes" id="UP001177769"/>
    </source>
</evidence>